<evidence type="ECO:0000313" key="2">
    <source>
        <dbReference type="EMBL" id="RJE21297.1"/>
    </source>
</evidence>
<keyword evidence="3" id="KW-1185">Reference proteome</keyword>
<protein>
    <submittedName>
        <fullName evidence="2">Uncharacterized protein</fullName>
    </submittedName>
</protein>
<reference evidence="3" key="1">
    <citation type="submission" date="2017-02" db="EMBL/GenBank/DDBJ databases">
        <authorList>
            <person name="Tafer H."/>
            <person name="Lopandic K."/>
        </authorList>
    </citation>
    <scope>NUCLEOTIDE SEQUENCE [LARGE SCALE GENOMIC DNA]</scope>
    <source>
        <strain evidence="3">CBS 366.77</strain>
    </source>
</reference>
<feature type="region of interest" description="Disordered" evidence="1">
    <location>
        <begin position="78"/>
        <end position="97"/>
    </location>
</feature>
<sequence>MGTTSVRRNLFHHHLSRRPISAAAPNPLAQDGSDASKFQPHMLKPSSAESVTSTLRCGPVDNGEIVVRDKNGSYELDIPALPPTIGSEDGDEMSGVNEARVGGGAAAAAAATDSTGETEISGQEKESTSITLFTWVCVTLT</sequence>
<feature type="region of interest" description="Disordered" evidence="1">
    <location>
        <begin position="14"/>
        <end position="55"/>
    </location>
</feature>
<dbReference type="EMBL" id="MVGC01000238">
    <property type="protein sequence ID" value="RJE21297.1"/>
    <property type="molecule type" value="Genomic_DNA"/>
</dbReference>
<dbReference type="STRING" id="2070753.A0A3A2ZIR8"/>
<dbReference type="Proteomes" id="UP000266188">
    <property type="component" value="Unassembled WGS sequence"/>
</dbReference>
<gene>
    <name evidence="2" type="ORF">PHISCL_06366</name>
</gene>
<evidence type="ECO:0000256" key="1">
    <source>
        <dbReference type="SAM" id="MobiDB-lite"/>
    </source>
</evidence>
<dbReference type="AlphaFoldDB" id="A0A3A2ZIR8"/>
<name>A0A3A2ZIR8_9EURO</name>
<accession>A0A3A2ZIR8</accession>
<proteinExistence type="predicted"/>
<evidence type="ECO:0000313" key="3">
    <source>
        <dbReference type="Proteomes" id="UP000266188"/>
    </source>
</evidence>
<comment type="caution">
    <text evidence="2">The sequence shown here is derived from an EMBL/GenBank/DDBJ whole genome shotgun (WGS) entry which is preliminary data.</text>
</comment>
<organism evidence="2 3">
    <name type="scientific">Aspergillus sclerotialis</name>
    <dbReference type="NCBI Taxonomy" id="2070753"/>
    <lineage>
        <taxon>Eukaryota</taxon>
        <taxon>Fungi</taxon>
        <taxon>Dikarya</taxon>
        <taxon>Ascomycota</taxon>
        <taxon>Pezizomycotina</taxon>
        <taxon>Eurotiomycetes</taxon>
        <taxon>Eurotiomycetidae</taxon>
        <taxon>Eurotiales</taxon>
        <taxon>Aspergillaceae</taxon>
        <taxon>Aspergillus</taxon>
        <taxon>Aspergillus subgen. Polypaecilum</taxon>
    </lineage>
</organism>
<dbReference type="OrthoDB" id="4188844at2759"/>